<dbReference type="EMBL" id="LNKT01000071">
    <property type="protein sequence ID" value="KYJ85571.1"/>
    <property type="molecule type" value="Genomic_DNA"/>
</dbReference>
<dbReference type="InterPro" id="IPR039498">
    <property type="entry name" value="NTP_transf_5"/>
</dbReference>
<gene>
    <name evidence="2" type="ORF">AS592_00570</name>
</gene>
<evidence type="ECO:0008006" key="4">
    <source>
        <dbReference type="Google" id="ProtNLM"/>
    </source>
</evidence>
<dbReference type="OrthoDB" id="5366220at2"/>
<proteinExistence type="predicted"/>
<feature type="compositionally biased region" description="Basic and acidic residues" evidence="1">
    <location>
        <begin position="1"/>
        <end position="14"/>
    </location>
</feature>
<evidence type="ECO:0000313" key="3">
    <source>
        <dbReference type="Proteomes" id="UP000075359"/>
    </source>
</evidence>
<comment type="caution">
    <text evidence="2">The sequence shown here is derived from an EMBL/GenBank/DDBJ whole genome shotgun (WGS) entry which is preliminary data.</text>
</comment>
<reference evidence="2 3" key="1">
    <citation type="submission" date="2015-11" db="EMBL/GenBank/DDBJ databases">
        <title>Draft genome of Sulfurovum riftiae 1812E, a member of the Epsilonproteobacteria isolated from the tube of the deep-sea hydrothermal vent tubewom Riftia pachyptila.</title>
        <authorList>
            <person name="Vetriani C."/>
            <person name="Giovannelli D."/>
        </authorList>
    </citation>
    <scope>NUCLEOTIDE SEQUENCE [LARGE SCALE GENOMIC DNA]</scope>
    <source>
        <strain evidence="2 3">1812E</strain>
    </source>
</reference>
<feature type="region of interest" description="Disordered" evidence="1">
    <location>
        <begin position="1"/>
        <end position="23"/>
    </location>
</feature>
<dbReference type="STRING" id="1630136.AS592_00570"/>
<dbReference type="InterPro" id="IPR043519">
    <property type="entry name" value="NT_sf"/>
</dbReference>
<dbReference type="SUPFAM" id="SSF81301">
    <property type="entry name" value="Nucleotidyltransferase"/>
    <property type="match status" value="1"/>
</dbReference>
<dbReference type="Gene3D" id="3.30.460.40">
    <property type="match status" value="1"/>
</dbReference>
<dbReference type="AlphaFoldDB" id="A0A151CDH6"/>
<dbReference type="Pfam" id="PF14907">
    <property type="entry name" value="NTP_transf_5"/>
    <property type="match status" value="1"/>
</dbReference>
<dbReference type="RefSeq" id="WP_082792143.1">
    <property type="nucleotide sequence ID" value="NZ_LNKT01000071.1"/>
</dbReference>
<protein>
    <recommendedName>
        <fullName evidence="4">Nucleotidyltransferase</fullName>
    </recommendedName>
</protein>
<evidence type="ECO:0000313" key="2">
    <source>
        <dbReference type="EMBL" id="KYJ85571.1"/>
    </source>
</evidence>
<accession>A0A151CDH6</accession>
<evidence type="ECO:0000256" key="1">
    <source>
        <dbReference type="SAM" id="MobiDB-lite"/>
    </source>
</evidence>
<sequence>MQKTQKDLNSEHPSTHPYKSKTLNAKSNLSPELLFLIACCKTERSEDDINFILSYLNAERLTLNALIAPANQHGILPLVYKTLKNLSQKDDLRSSLNPQPLVLSTILSELKTHYMSIAQKNIMMSAELLRIMKLLRENHIEALAFKGPALAQMAYGDITLRQYSDLDILVDENDVYKAGELLQKNGFTSPYPLSILENETCMRVDSDFSFTGNANNILIEMHWRLFRKNIGHHLTFEEFSHDRQSIKINGVPITVLSPELHLVYLAVHGSKHAWERIEWIVDLDKFIRNLELNDQKLKEAFDLMQADRAILIGFYLSQRLFQTPVPEWIKKEIESDQEIEKLYDSTIEFLNRGFYTMTQKEKSRAIYLYQQRFFKTSFEKAKYFFATYLSISPNDCLQFPLPDILRFLYIFIKPFRNFQKLWKTKD</sequence>
<organism evidence="2 3">
    <name type="scientific">Sulfurovum riftiae</name>
    <dbReference type="NCBI Taxonomy" id="1630136"/>
    <lineage>
        <taxon>Bacteria</taxon>
        <taxon>Pseudomonadati</taxon>
        <taxon>Campylobacterota</taxon>
        <taxon>Epsilonproteobacteria</taxon>
        <taxon>Campylobacterales</taxon>
        <taxon>Sulfurovaceae</taxon>
        <taxon>Sulfurovum</taxon>
    </lineage>
</organism>
<name>A0A151CDH6_9BACT</name>
<keyword evidence="3" id="KW-1185">Reference proteome</keyword>
<dbReference type="Proteomes" id="UP000075359">
    <property type="component" value="Unassembled WGS sequence"/>
</dbReference>